<dbReference type="KEGG" id="lch:Lcho_0860"/>
<dbReference type="STRING" id="395495.Lcho_0860"/>
<dbReference type="EMBL" id="CP001013">
    <property type="protein sequence ID" value="ACB33132.1"/>
    <property type="molecule type" value="Genomic_DNA"/>
</dbReference>
<protein>
    <recommendedName>
        <fullName evidence="2">Large polyvalent protein-associated domain-containing protein</fullName>
    </recommendedName>
</protein>
<reference evidence="3 4" key="1">
    <citation type="submission" date="2008-03" db="EMBL/GenBank/DDBJ databases">
        <title>Complete sequence of Leptothrix cholodnii SP-6.</title>
        <authorList>
            <consortium name="US DOE Joint Genome Institute"/>
            <person name="Copeland A."/>
            <person name="Lucas S."/>
            <person name="Lapidus A."/>
            <person name="Glavina del Rio T."/>
            <person name="Dalin E."/>
            <person name="Tice H."/>
            <person name="Bruce D."/>
            <person name="Goodwin L."/>
            <person name="Pitluck S."/>
            <person name="Chertkov O."/>
            <person name="Brettin T."/>
            <person name="Detter J.C."/>
            <person name="Han C."/>
            <person name="Kuske C.R."/>
            <person name="Schmutz J."/>
            <person name="Larimer F."/>
            <person name="Land M."/>
            <person name="Hauser L."/>
            <person name="Kyrpides N."/>
            <person name="Lykidis A."/>
            <person name="Emerson D."/>
            <person name="Richardson P."/>
        </authorList>
    </citation>
    <scope>NUCLEOTIDE SEQUENCE [LARGE SCALE GENOMIC DNA]</scope>
    <source>
        <strain evidence="4">ATCC 51168 / LMG 8142 / SP-6</strain>
    </source>
</reference>
<evidence type="ECO:0000259" key="2">
    <source>
        <dbReference type="Pfam" id="PF18821"/>
    </source>
</evidence>
<dbReference type="eggNOG" id="COG4643">
    <property type="taxonomic scope" value="Bacteria"/>
</dbReference>
<dbReference type="OrthoDB" id="7235451at2"/>
<accession>B1Y1V2</accession>
<feature type="compositionally biased region" description="Basic and acidic residues" evidence="1">
    <location>
        <begin position="361"/>
        <end position="371"/>
    </location>
</feature>
<feature type="domain" description="Large polyvalent protein-associated" evidence="2">
    <location>
        <begin position="182"/>
        <end position="266"/>
    </location>
</feature>
<keyword evidence="4" id="KW-1185">Reference proteome</keyword>
<evidence type="ECO:0000313" key="3">
    <source>
        <dbReference type="EMBL" id="ACB33132.1"/>
    </source>
</evidence>
<name>B1Y1V2_LEPCP</name>
<feature type="region of interest" description="Disordered" evidence="1">
    <location>
        <begin position="348"/>
        <end position="371"/>
    </location>
</feature>
<dbReference type="Proteomes" id="UP000001693">
    <property type="component" value="Chromosome"/>
</dbReference>
<gene>
    <name evidence="3" type="ordered locus">Lcho_0860</name>
</gene>
<sequence>MDDTSVPLDRSTPVSGGTVEPTQRAAADKVKTPSPRIETSERFELRDPFAEVTYNARTLDEMVSKAEQLGAQRFVAIDANGQRSFVEQNGGEWQRRPVMSQTKASEQDGAAARETATVSEPSRTEQATTVKPSRDDTKVNARSIAEAERATRLAQLETALQERYIIKRAPVNLGDVSIGRTEYRFRGDSSRVAFTESTFRLATETNSPSVARSMVDVAQTRKWSALRVSGHEDFKRMVWLEASVRGIKAMGYEPNPADLEVLRREREARQVNRIEAAPGVDSAVNEKPSGRGGGGRKAVLAAIDAMLIAKGVPDKKREAVMTAVSENLAQRLRSGKAPVVKIYDRSASVQRPVSVATPEAQRPRERAHPVR</sequence>
<dbReference type="AlphaFoldDB" id="B1Y1V2"/>
<dbReference type="HOGENOM" id="CLU_727240_0_0_4"/>
<dbReference type="RefSeq" id="WP_012345894.1">
    <property type="nucleotide sequence ID" value="NC_010524.1"/>
</dbReference>
<dbReference type="Pfam" id="PF18821">
    <property type="entry name" value="LPD7"/>
    <property type="match status" value="1"/>
</dbReference>
<dbReference type="InterPro" id="IPR040677">
    <property type="entry name" value="LPD7"/>
</dbReference>
<organism evidence="3 4">
    <name type="scientific">Leptothrix cholodnii (strain ATCC 51168 / LMG 8142 / SP-6)</name>
    <name type="common">Leptothrix discophora (strain SP-6)</name>
    <dbReference type="NCBI Taxonomy" id="395495"/>
    <lineage>
        <taxon>Bacteria</taxon>
        <taxon>Pseudomonadati</taxon>
        <taxon>Pseudomonadota</taxon>
        <taxon>Betaproteobacteria</taxon>
        <taxon>Burkholderiales</taxon>
        <taxon>Sphaerotilaceae</taxon>
        <taxon>Leptothrix</taxon>
    </lineage>
</organism>
<feature type="region of interest" description="Disordered" evidence="1">
    <location>
        <begin position="88"/>
        <end position="138"/>
    </location>
</feature>
<evidence type="ECO:0000313" key="4">
    <source>
        <dbReference type="Proteomes" id="UP000001693"/>
    </source>
</evidence>
<evidence type="ECO:0000256" key="1">
    <source>
        <dbReference type="SAM" id="MobiDB-lite"/>
    </source>
</evidence>
<proteinExistence type="predicted"/>
<feature type="region of interest" description="Disordered" evidence="1">
    <location>
        <begin position="1"/>
        <end position="38"/>
    </location>
</feature>
<feature type="compositionally biased region" description="Polar residues" evidence="1">
    <location>
        <begin position="116"/>
        <end position="131"/>
    </location>
</feature>